<keyword evidence="3" id="KW-1185">Reference proteome</keyword>
<dbReference type="PANTHER" id="PTHR37832:SF1">
    <property type="entry name" value="STRESS-RESPONSE A_B BARREL DOMAIN-CONTAINING PROTEIN"/>
    <property type="match status" value="1"/>
</dbReference>
<dbReference type="Proteomes" id="UP000481288">
    <property type="component" value="Unassembled WGS sequence"/>
</dbReference>
<sequence length="100" mass="11138">MPIYHIVLFKLKPGVDPAQVTEWITLAKAMVGLIPGLLKLEANTPLAATAHRSQGYEVGLISVMEKQGDLKVYAEHPVHSKVHQLREELCTDTLAYDLEF</sequence>
<dbReference type="AlphaFoldDB" id="A0A7D8YL18"/>
<dbReference type="SMART" id="SM00886">
    <property type="entry name" value="Dabb"/>
    <property type="match status" value="1"/>
</dbReference>
<dbReference type="Pfam" id="PF07876">
    <property type="entry name" value="Dabb"/>
    <property type="match status" value="1"/>
</dbReference>
<evidence type="ECO:0000313" key="2">
    <source>
        <dbReference type="EMBL" id="TVY52897.1"/>
    </source>
</evidence>
<dbReference type="PROSITE" id="PS51502">
    <property type="entry name" value="S_R_A_B_BARREL"/>
    <property type="match status" value="1"/>
</dbReference>
<gene>
    <name evidence="2" type="ORF">LCER1_G005904</name>
</gene>
<dbReference type="EMBL" id="QGMG01000532">
    <property type="protein sequence ID" value="TVY52897.1"/>
    <property type="molecule type" value="Genomic_DNA"/>
</dbReference>
<feature type="domain" description="Stress-response A/B barrel" evidence="1">
    <location>
        <begin position="3"/>
        <end position="98"/>
    </location>
</feature>
<dbReference type="InterPro" id="IPR011008">
    <property type="entry name" value="Dimeric_a/b-barrel"/>
</dbReference>
<organism evidence="2 3">
    <name type="scientific">Lachnellula cervina</name>
    <dbReference type="NCBI Taxonomy" id="1316786"/>
    <lineage>
        <taxon>Eukaryota</taxon>
        <taxon>Fungi</taxon>
        <taxon>Dikarya</taxon>
        <taxon>Ascomycota</taxon>
        <taxon>Pezizomycotina</taxon>
        <taxon>Leotiomycetes</taxon>
        <taxon>Helotiales</taxon>
        <taxon>Lachnaceae</taxon>
        <taxon>Lachnellula</taxon>
    </lineage>
</organism>
<evidence type="ECO:0000313" key="3">
    <source>
        <dbReference type="Proteomes" id="UP000481288"/>
    </source>
</evidence>
<comment type="caution">
    <text evidence="2">The sequence shown here is derived from an EMBL/GenBank/DDBJ whole genome shotgun (WGS) entry which is preliminary data.</text>
</comment>
<protein>
    <recommendedName>
        <fullName evidence="1">Stress-response A/B barrel domain-containing protein</fullName>
    </recommendedName>
</protein>
<reference evidence="2 3" key="1">
    <citation type="submission" date="2018-05" db="EMBL/GenBank/DDBJ databases">
        <title>Whole genome sequencing for identification of molecular markers to develop diagnostic detection tools for the regulated plant pathogen Lachnellula willkommii.</title>
        <authorList>
            <person name="Giroux E."/>
            <person name="Bilodeau G."/>
        </authorList>
    </citation>
    <scope>NUCLEOTIDE SEQUENCE [LARGE SCALE GENOMIC DNA]</scope>
    <source>
        <strain evidence="2 3">CBS 625.97</strain>
    </source>
</reference>
<dbReference type="InterPro" id="IPR013097">
    <property type="entry name" value="Dabb"/>
</dbReference>
<name>A0A7D8YL18_9HELO</name>
<dbReference type="Gene3D" id="3.30.70.100">
    <property type="match status" value="1"/>
</dbReference>
<dbReference type="SUPFAM" id="SSF54909">
    <property type="entry name" value="Dimeric alpha+beta barrel"/>
    <property type="match status" value="1"/>
</dbReference>
<accession>A0A7D8YL18</accession>
<proteinExistence type="predicted"/>
<evidence type="ECO:0000259" key="1">
    <source>
        <dbReference type="PROSITE" id="PS51502"/>
    </source>
</evidence>
<dbReference type="PANTHER" id="PTHR37832">
    <property type="entry name" value="BLL2683 PROTEIN"/>
    <property type="match status" value="1"/>
</dbReference>
<dbReference type="OrthoDB" id="42919at2759"/>